<dbReference type="Pfam" id="PF06035">
    <property type="entry name" value="Peptidase_C93"/>
    <property type="match status" value="1"/>
</dbReference>
<name>D9QP20_BRESC</name>
<evidence type="ECO:0000313" key="2">
    <source>
        <dbReference type="EMBL" id="ADL00453.1"/>
    </source>
</evidence>
<proteinExistence type="predicted"/>
<dbReference type="Gene3D" id="3.10.620.30">
    <property type="match status" value="1"/>
</dbReference>
<keyword evidence="3" id="KW-1185">Reference proteome</keyword>
<dbReference type="eggNOG" id="COG3672">
    <property type="taxonomic scope" value="Bacteria"/>
</dbReference>
<evidence type="ECO:0008006" key="4">
    <source>
        <dbReference type="Google" id="ProtNLM"/>
    </source>
</evidence>
<evidence type="ECO:0000313" key="3">
    <source>
        <dbReference type="Proteomes" id="UP000002696"/>
    </source>
</evidence>
<keyword evidence="1" id="KW-0732">Signal</keyword>
<accession>D9QP20</accession>
<dbReference type="OrthoDB" id="7206808at2"/>
<dbReference type="BioCyc" id="BSUB633149:G1GM8-1139-MONOMER"/>
<evidence type="ECO:0000256" key="1">
    <source>
        <dbReference type="SAM" id="SignalP"/>
    </source>
</evidence>
<reference evidence="3" key="1">
    <citation type="journal article" date="2011" name="J. Bacteriol.">
        <title>Genome sequences of eight morphologically diverse alphaproteobacteria.</title>
        <authorList>
            <consortium name="US DOE Joint Genome Institute"/>
            <person name="Brown P.J."/>
            <person name="Kysela D.T."/>
            <person name="Buechlein A."/>
            <person name="Hemmerich C."/>
            <person name="Brun Y.V."/>
        </authorList>
    </citation>
    <scope>NUCLEOTIDE SEQUENCE [LARGE SCALE GENOMIC DNA]</scope>
    <source>
        <strain evidence="3">ATCC 15264 / DSM 4735 / LMG 14903 / NBRC 16000 / CB 81</strain>
    </source>
</reference>
<organism evidence="2 3">
    <name type="scientific">Brevundimonas subvibrioides (strain ATCC 15264 / DSM 4735 / LMG 14903 / NBRC 16000 / CB 81)</name>
    <name type="common">Caulobacter subvibrioides</name>
    <dbReference type="NCBI Taxonomy" id="633149"/>
    <lineage>
        <taxon>Bacteria</taxon>
        <taxon>Pseudomonadati</taxon>
        <taxon>Pseudomonadota</taxon>
        <taxon>Alphaproteobacteria</taxon>
        <taxon>Caulobacterales</taxon>
        <taxon>Caulobacteraceae</taxon>
        <taxon>Brevundimonas</taxon>
    </lineage>
</organism>
<protein>
    <recommendedName>
        <fullName evidence="4">Transglutaminase family protein cysteine peptidase BTLCP</fullName>
    </recommendedName>
</protein>
<dbReference type="RefSeq" id="WP_013268556.1">
    <property type="nucleotide sequence ID" value="NC_014375.1"/>
</dbReference>
<dbReference type="InParanoid" id="D9QP20"/>
<dbReference type="KEGG" id="bsb:Bresu_1141"/>
<dbReference type="AlphaFoldDB" id="D9QP20"/>
<dbReference type="EMBL" id="CP002102">
    <property type="protein sequence ID" value="ADL00453.1"/>
    <property type="molecule type" value="Genomic_DNA"/>
</dbReference>
<dbReference type="Proteomes" id="UP000002696">
    <property type="component" value="Chromosome"/>
</dbReference>
<sequence length="342" mass="36239">MLNSQTIVRIGPIAAALVLACQAGVAQAAPGERSEAAPIMRMSARAAPPVAFLDVCERSPAVCAVPGAPMPDLVKVRAAAMERFWADAFARRASAPAAGAADARYDWSQVFAASRRTAPSAPIFRLARPERGRSDDAVPPPVAMAAVPALIAGASEMGAMAADDAAAPAIETGGGALRAGWTEAAGEVADDGAEAIVTAETDASLLVAPSVFALDRRGWTVVNAVNRRINRSIRQLADVRQYGVDDYWSVPDGNRARGDCEDYVLAKRQALIAEGVPAKALSIAIVETRWGETHAVLLLASDQGEYVLDSLTPWVSRWDRVDYAWRERQLPGQPFDWVATAL</sequence>
<feature type="signal peptide" evidence="1">
    <location>
        <begin position="1"/>
        <end position="28"/>
    </location>
</feature>
<dbReference type="PANTHER" id="PTHR39327">
    <property type="match status" value="1"/>
</dbReference>
<gene>
    <name evidence="2" type="ordered locus">Bresu_1141</name>
</gene>
<dbReference type="STRING" id="633149.Bresu_1141"/>
<dbReference type="HOGENOM" id="CLU_810564_0_0_5"/>
<dbReference type="PANTHER" id="PTHR39327:SF1">
    <property type="entry name" value="BLR5470 PROTEIN"/>
    <property type="match status" value="1"/>
</dbReference>
<feature type="chain" id="PRO_5003127084" description="Transglutaminase family protein cysteine peptidase BTLCP" evidence="1">
    <location>
        <begin position="29"/>
        <end position="342"/>
    </location>
</feature>
<dbReference type="InterPro" id="IPR010319">
    <property type="entry name" value="Transglutaminase-like_Cys_pept"/>
</dbReference>